<accession>A0A3B7MM58</accession>
<organism evidence="3 4">
    <name type="scientific">Paraflavitalea soli</name>
    <dbReference type="NCBI Taxonomy" id="2315862"/>
    <lineage>
        <taxon>Bacteria</taxon>
        <taxon>Pseudomonadati</taxon>
        <taxon>Bacteroidota</taxon>
        <taxon>Chitinophagia</taxon>
        <taxon>Chitinophagales</taxon>
        <taxon>Chitinophagaceae</taxon>
        <taxon>Paraflavitalea</taxon>
    </lineage>
</organism>
<reference evidence="3 4" key="1">
    <citation type="submission" date="2018-09" db="EMBL/GenBank/DDBJ databases">
        <title>Genome sequencing of strain 6GH32-13.</title>
        <authorList>
            <person name="Weon H.-Y."/>
            <person name="Heo J."/>
            <person name="Kwon S.-W."/>
        </authorList>
    </citation>
    <scope>NUCLEOTIDE SEQUENCE [LARGE SCALE GENOMIC DNA]</scope>
    <source>
        <strain evidence="3 4">5GH32-13</strain>
    </source>
</reference>
<gene>
    <name evidence="3" type="ORF">D3H65_10510</name>
</gene>
<dbReference type="Proteomes" id="UP000263900">
    <property type="component" value="Chromosome"/>
</dbReference>
<evidence type="ECO:0000256" key="1">
    <source>
        <dbReference type="SAM" id="SignalP"/>
    </source>
</evidence>
<dbReference type="NCBIfam" id="TIGR04183">
    <property type="entry name" value="Por_Secre_tail"/>
    <property type="match status" value="1"/>
</dbReference>
<name>A0A3B7MM58_9BACT</name>
<dbReference type="InterPro" id="IPR026444">
    <property type="entry name" value="Secre_tail"/>
</dbReference>
<sequence>MKRIYFTFLLLTGVVIAKAQSVSAVIAPQYIQGSGNFNPSDDRKVPYVSRMKVQGLTPLSMYRYYNGFTGDTTSSNIGDGFPIFVKTTGDFVRTTGPSLAFPGTYGEFTTDAAGSYTGWFAAEANEAFTFFPGQDVYFRLILNDGAGGSTTVHILTASNSAIRTINFGSDAESGTGLRATPLNKGVAKQFVFVYGNLLAQGRPVSGSFIESDGTANTIANGYAPFYANSVDGVDKAFGTIVPNALPDGILRIDQFELAGAFKRSYYPYPVVESWSPFTIGFRWPSLNNTFINTKNPTGGLGNVLVIDGAKVLGINLWLSGESYAEEDLITLQWATPAEEDAVEYSVEKSVDGGNTFAPVRTIRKGVNKQIYELKDKRTEATSFYRVVMTGKDGAKTVSEALKVQGVIKINIYPNPVVDQLMIQHPQAEAGASIQVVSMDGRKLLTRNVQEGTVQTKVDVKSLIAGNYMVIYTINGQRQSKLFLKK</sequence>
<protein>
    <submittedName>
        <fullName evidence="3">T9SS C-terminal target domain-containing protein</fullName>
    </submittedName>
</protein>
<evidence type="ECO:0000259" key="2">
    <source>
        <dbReference type="Pfam" id="PF18962"/>
    </source>
</evidence>
<dbReference type="AlphaFoldDB" id="A0A3B7MM58"/>
<dbReference type="Pfam" id="PF18962">
    <property type="entry name" value="Por_Secre_tail"/>
    <property type="match status" value="1"/>
</dbReference>
<keyword evidence="4" id="KW-1185">Reference proteome</keyword>
<keyword evidence="1" id="KW-0732">Signal</keyword>
<evidence type="ECO:0000313" key="3">
    <source>
        <dbReference type="EMBL" id="AXY74383.1"/>
    </source>
</evidence>
<feature type="chain" id="PRO_5017797117" evidence="1">
    <location>
        <begin position="20"/>
        <end position="485"/>
    </location>
</feature>
<evidence type="ECO:0000313" key="4">
    <source>
        <dbReference type="Proteomes" id="UP000263900"/>
    </source>
</evidence>
<dbReference type="KEGG" id="pseg:D3H65_10510"/>
<feature type="signal peptide" evidence="1">
    <location>
        <begin position="1"/>
        <end position="19"/>
    </location>
</feature>
<dbReference type="OrthoDB" id="9805017at2"/>
<feature type="domain" description="Secretion system C-terminal sorting" evidence="2">
    <location>
        <begin position="411"/>
        <end position="480"/>
    </location>
</feature>
<dbReference type="EMBL" id="CP032157">
    <property type="protein sequence ID" value="AXY74383.1"/>
    <property type="molecule type" value="Genomic_DNA"/>
</dbReference>
<proteinExistence type="predicted"/>
<dbReference type="RefSeq" id="WP_119050270.1">
    <property type="nucleotide sequence ID" value="NZ_CP032157.1"/>
</dbReference>